<dbReference type="RefSeq" id="WP_012826824.1">
    <property type="nucleotide sequence ID" value="NC_013440.1"/>
</dbReference>
<dbReference type="AlphaFoldDB" id="D0LWW9"/>
<evidence type="ECO:0000313" key="5">
    <source>
        <dbReference type="EMBL" id="ACY14216.1"/>
    </source>
</evidence>
<dbReference type="PANTHER" id="PTHR43767:SF1">
    <property type="entry name" value="NONRIBOSOMAL PEPTIDE SYNTHASE PES1 (EUROFUNG)-RELATED"/>
    <property type="match status" value="1"/>
</dbReference>
<comment type="similarity">
    <text evidence="1">Belongs to the ATP-dependent AMP-binding enzyme family.</text>
</comment>
<name>D0LWW9_HALO1</name>
<dbReference type="KEGG" id="hoh:Hoch_1666"/>
<dbReference type="Gene3D" id="3.40.50.12780">
    <property type="entry name" value="N-terminal domain of ligase-like"/>
    <property type="match status" value="1"/>
</dbReference>
<protein>
    <submittedName>
        <fullName evidence="5">AMP-dependent synthetase and ligase</fullName>
    </submittedName>
</protein>
<evidence type="ECO:0000313" key="6">
    <source>
        <dbReference type="Proteomes" id="UP000001880"/>
    </source>
</evidence>
<dbReference type="Pfam" id="PF13193">
    <property type="entry name" value="AMP-binding_C"/>
    <property type="match status" value="1"/>
</dbReference>
<dbReference type="HOGENOM" id="CLU_000022_59_2_7"/>
<dbReference type="Pfam" id="PF00501">
    <property type="entry name" value="AMP-binding"/>
    <property type="match status" value="1"/>
</dbReference>
<evidence type="ECO:0000256" key="2">
    <source>
        <dbReference type="ARBA" id="ARBA00022598"/>
    </source>
</evidence>
<dbReference type="InterPro" id="IPR042099">
    <property type="entry name" value="ANL_N_sf"/>
</dbReference>
<sequence length="518" mass="56128">MNTLAELIRTHGANQPEVTAFHFGDQAISYGELDARSNRVANALREAGVGAGDRVAILDKNGVEYFELLFATAKLGAVTVAINWRLAPREIAYIVDDSQARVMVFGAEYADTMTAISDSMSRVAKWVVIGDDDRFSDFGAWRDASSDSDPQVVTSGADIAFQVYSSGTTGMPKGVLLANENLFSLLPTSSQIWGIDASSINMVAMPLFHIGGCGWALVGLFHGCTSVLVREVDPAQLIELIGKYRVTHAFVVPALLQFMQRMPNAASGNYESLRLMIYGASPISEQVLAGAVRLMGCGFAQAYGLTETTGAIVTLPPEDHDLNGPNRHRLRAAGKPHDNVELRIVDPDTGEDLPLGTPGEIWTRSGQNLVGYWQEGRQEPPPVNEDGWLRTGDIGYFDADGYIYIHDRLKDMIITGGENVYPAEVENALMNHPAVADVAVIGIPSEKWGESPFAIVVPTSESAADEAEILGFARDNLAHFKVPVGIDFRAEIPRNASGKVLKKDLRAPYWAGQSRAVH</sequence>
<gene>
    <name evidence="5" type="ordered locus">Hoch_1666</name>
</gene>
<feature type="domain" description="AMP-binding enzyme C-terminal" evidence="4">
    <location>
        <begin position="424"/>
        <end position="499"/>
    </location>
</feature>
<dbReference type="InterPro" id="IPR000873">
    <property type="entry name" value="AMP-dep_synth/lig_dom"/>
</dbReference>
<dbReference type="PANTHER" id="PTHR43767">
    <property type="entry name" value="LONG-CHAIN-FATTY-ACID--COA LIGASE"/>
    <property type="match status" value="1"/>
</dbReference>
<evidence type="ECO:0000259" key="4">
    <source>
        <dbReference type="Pfam" id="PF13193"/>
    </source>
</evidence>
<proteinExistence type="inferred from homology"/>
<feature type="domain" description="AMP-dependent synthetase/ligase" evidence="3">
    <location>
        <begin position="10"/>
        <end position="373"/>
    </location>
</feature>
<dbReference type="EMBL" id="CP001804">
    <property type="protein sequence ID" value="ACY14216.1"/>
    <property type="molecule type" value="Genomic_DNA"/>
</dbReference>
<dbReference type="Gene3D" id="3.30.300.30">
    <property type="match status" value="1"/>
</dbReference>
<dbReference type="STRING" id="502025.Hoch_1666"/>
<evidence type="ECO:0000259" key="3">
    <source>
        <dbReference type="Pfam" id="PF00501"/>
    </source>
</evidence>
<dbReference type="InterPro" id="IPR025110">
    <property type="entry name" value="AMP-bd_C"/>
</dbReference>
<dbReference type="NCBIfam" id="NF004837">
    <property type="entry name" value="PRK06187.1"/>
    <property type="match status" value="1"/>
</dbReference>
<dbReference type="OrthoDB" id="5483897at2"/>
<dbReference type="InterPro" id="IPR050237">
    <property type="entry name" value="ATP-dep_AMP-bd_enzyme"/>
</dbReference>
<accession>D0LWW9</accession>
<evidence type="ECO:0000256" key="1">
    <source>
        <dbReference type="ARBA" id="ARBA00006432"/>
    </source>
</evidence>
<reference evidence="5 6" key="1">
    <citation type="journal article" date="2010" name="Stand. Genomic Sci.">
        <title>Complete genome sequence of Haliangium ochraceum type strain (SMP-2).</title>
        <authorList>
            <consortium name="US DOE Joint Genome Institute (JGI-PGF)"/>
            <person name="Ivanova N."/>
            <person name="Daum C."/>
            <person name="Lang E."/>
            <person name="Abt B."/>
            <person name="Kopitz M."/>
            <person name="Saunders E."/>
            <person name="Lapidus A."/>
            <person name="Lucas S."/>
            <person name="Glavina Del Rio T."/>
            <person name="Nolan M."/>
            <person name="Tice H."/>
            <person name="Copeland A."/>
            <person name="Cheng J.F."/>
            <person name="Chen F."/>
            <person name="Bruce D."/>
            <person name="Goodwin L."/>
            <person name="Pitluck S."/>
            <person name="Mavromatis K."/>
            <person name="Pati A."/>
            <person name="Mikhailova N."/>
            <person name="Chen A."/>
            <person name="Palaniappan K."/>
            <person name="Land M."/>
            <person name="Hauser L."/>
            <person name="Chang Y.J."/>
            <person name="Jeffries C.D."/>
            <person name="Detter J.C."/>
            <person name="Brettin T."/>
            <person name="Rohde M."/>
            <person name="Goker M."/>
            <person name="Bristow J."/>
            <person name="Markowitz V."/>
            <person name="Eisen J.A."/>
            <person name="Hugenholtz P."/>
            <person name="Kyrpides N.C."/>
            <person name="Klenk H.P."/>
        </authorList>
    </citation>
    <scope>NUCLEOTIDE SEQUENCE [LARGE SCALE GENOMIC DNA]</scope>
    <source>
        <strain evidence="6">DSM 14365 / CIP 107738 / JCM 11303 / AJ 13395 / SMP-2</strain>
    </source>
</reference>
<organism evidence="5 6">
    <name type="scientific">Haliangium ochraceum (strain DSM 14365 / JCM 11303 / SMP-2)</name>
    <dbReference type="NCBI Taxonomy" id="502025"/>
    <lineage>
        <taxon>Bacteria</taxon>
        <taxon>Pseudomonadati</taxon>
        <taxon>Myxococcota</taxon>
        <taxon>Polyangia</taxon>
        <taxon>Haliangiales</taxon>
        <taxon>Kofleriaceae</taxon>
        <taxon>Haliangium</taxon>
    </lineage>
</organism>
<dbReference type="Proteomes" id="UP000001880">
    <property type="component" value="Chromosome"/>
</dbReference>
<keyword evidence="2 5" id="KW-0436">Ligase</keyword>
<dbReference type="FunFam" id="3.30.300.30:FF:000008">
    <property type="entry name" value="2,3-dihydroxybenzoate-AMP ligase"/>
    <property type="match status" value="1"/>
</dbReference>
<dbReference type="GO" id="GO:0016878">
    <property type="term" value="F:acid-thiol ligase activity"/>
    <property type="evidence" value="ECO:0007669"/>
    <property type="project" value="UniProtKB-ARBA"/>
</dbReference>
<dbReference type="eggNOG" id="COG0318">
    <property type="taxonomic scope" value="Bacteria"/>
</dbReference>
<dbReference type="SUPFAM" id="SSF56801">
    <property type="entry name" value="Acetyl-CoA synthetase-like"/>
    <property type="match status" value="1"/>
</dbReference>
<keyword evidence="6" id="KW-1185">Reference proteome</keyword>
<dbReference type="InterPro" id="IPR045851">
    <property type="entry name" value="AMP-bd_C_sf"/>
</dbReference>